<organism evidence="2 3">
    <name type="scientific">Endozoicomonas euniceicola</name>
    <dbReference type="NCBI Taxonomy" id="1234143"/>
    <lineage>
        <taxon>Bacteria</taxon>
        <taxon>Pseudomonadati</taxon>
        <taxon>Pseudomonadota</taxon>
        <taxon>Gammaproteobacteria</taxon>
        <taxon>Oceanospirillales</taxon>
        <taxon>Endozoicomonadaceae</taxon>
        <taxon>Endozoicomonas</taxon>
    </lineage>
</organism>
<dbReference type="RefSeq" id="WP_262601210.1">
    <property type="nucleotide sequence ID" value="NZ_CP103300.1"/>
</dbReference>
<keyword evidence="3" id="KW-1185">Reference proteome</keyword>
<evidence type="ECO:0000313" key="2">
    <source>
        <dbReference type="EMBL" id="UYM18447.1"/>
    </source>
</evidence>
<gene>
    <name evidence="2" type="ORF">NX720_11275</name>
</gene>
<sequence>MKPALIVVFSAILFVVCAQKSALGAEGEEQPRLPSSAMIYSGWGGVWGFMLYPSLIADRQPNDPMRIIAFVVAPLFGGIVGYLFGLHADRVQSANNHSETNE</sequence>
<evidence type="ECO:0000313" key="3">
    <source>
        <dbReference type="Proteomes" id="UP001163255"/>
    </source>
</evidence>
<dbReference type="EMBL" id="CP103300">
    <property type="protein sequence ID" value="UYM18447.1"/>
    <property type="molecule type" value="Genomic_DNA"/>
</dbReference>
<keyword evidence="1" id="KW-0812">Transmembrane</keyword>
<keyword evidence="1" id="KW-0472">Membrane</keyword>
<feature type="transmembrane region" description="Helical" evidence="1">
    <location>
        <begin position="37"/>
        <end position="55"/>
    </location>
</feature>
<reference evidence="2" key="1">
    <citation type="submission" date="2022-10" db="EMBL/GenBank/DDBJ databases">
        <title>Completed Genome Sequence of two octocoral isolated bacterium, Endozoicomonas euniceicola EF212T and Endozoicomonas gorgoniicola PS125T.</title>
        <authorList>
            <person name="Chiou Y.-J."/>
            <person name="Chen Y.-H."/>
        </authorList>
    </citation>
    <scope>NUCLEOTIDE SEQUENCE</scope>
    <source>
        <strain evidence="2">EF212</strain>
    </source>
</reference>
<keyword evidence="1" id="KW-1133">Transmembrane helix</keyword>
<feature type="transmembrane region" description="Helical" evidence="1">
    <location>
        <begin position="67"/>
        <end position="85"/>
    </location>
</feature>
<accession>A0ABY6H081</accession>
<protein>
    <submittedName>
        <fullName evidence="2">Uncharacterized protein</fullName>
    </submittedName>
</protein>
<proteinExistence type="predicted"/>
<dbReference type="Proteomes" id="UP001163255">
    <property type="component" value="Chromosome"/>
</dbReference>
<name>A0ABY6H081_9GAMM</name>
<evidence type="ECO:0000256" key="1">
    <source>
        <dbReference type="SAM" id="Phobius"/>
    </source>
</evidence>